<organism evidence="1 2">
    <name type="scientific">Enterococcus faecium</name>
    <name type="common">Streptococcus faecium</name>
    <dbReference type="NCBI Taxonomy" id="1352"/>
    <lineage>
        <taxon>Bacteria</taxon>
        <taxon>Bacillati</taxon>
        <taxon>Bacillota</taxon>
        <taxon>Bacilli</taxon>
        <taxon>Lactobacillales</taxon>
        <taxon>Enterococcaceae</taxon>
        <taxon>Enterococcus</taxon>
    </lineage>
</organism>
<protein>
    <submittedName>
        <fullName evidence="1">Uncharacterized protein</fullName>
    </submittedName>
</protein>
<dbReference type="EMBL" id="MVGJ01000079">
    <property type="protein sequence ID" value="OOL80225.1"/>
    <property type="molecule type" value="Genomic_DNA"/>
</dbReference>
<gene>
    <name evidence="1" type="ORF">B1P95_12045</name>
</gene>
<comment type="caution">
    <text evidence="1">The sequence shown here is derived from an EMBL/GenBank/DDBJ whole genome shotgun (WGS) entry which is preliminary data.</text>
</comment>
<accession>A0A1B5FUX6</accession>
<proteinExistence type="predicted"/>
<sequence length="44" mass="4946">MNISFESAVLPGEVVALPDLFLFTNIFEKQEITGTQMENKSKNN</sequence>
<reference evidence="1 2" key="1">
    <citation type="submission" date="2017-02" db="EMBL/GenBank/DDBJ databases">
        <title>Clonality and virulence of isolates of VRE in Hematopoietic Stem Cell Transplanted (HSCT) patients.</title>
        <authorList>
            <person name="Marchi A.P."/>
            <person name="Martins R.C."/>
            <person name="Marie S.K."/>
            <person name="Levin A.S."/>
            <person name="Costa S.F."/>
        </authorList>
    </citation>
    <scope>NUCLEOTIDE SEQUENCE [LARGE SCALE GENOMIC DNA]</scope>
    <source>
        <strain evidence="1 2">LIM1759</strain>
    </source>
</reference>
<dbReference type="AlphaFoldDB" id="A0A1B5FUX6"/>
<evidence type="ECO:0000313" key="2">
    <source>
        <dbReference type="Proteomes" id="UP000191171"/>
    </source>
</evidence>
<name>A0A1B5FUX6_ENTFC</name>
<evidence type="ECO:0000313" key="1">
    <source>
        <dbReference type="EMBL" id="OOL80225.1"/>
    </source>
</evidence>
<dbReference type="RefSeq" id="WP_002296630.1">
    <property type="nucleotide sequence ID" value="NZ_CP084178.1"/>
</dbReference>
<dbReference type="Proteomes" id="UP000191171">
    <property type="component" value="Unassembled WGS sequence"/>
</dbReference>